<feature type="compositionally biased region" description="Gly residues" evidence="1">
    <location>
        <begin position="251"/>
        <end position="263"/>
    </location>
</feature>
<feature type="region of interest" description="Disordered" evidence="1">
    <location>
        <begin position="23"/>
        <end position="65"/>
    </location>
</feature>
<accession>A0ABN9QE56</accession>
<proteinExistence type="predicted"/>
<evidence type="ECO:0000313" key="3">
    <source>
        <dbReference type="Proteomes" id="UP001189429"/>
    </source>
</evidence>
<protein>
    <submittedName>
        <fullName evidence="2">Uncharacterized protein</fullName>
    </submittedName>
</protein>
<sequence>MAPASVEGAGSCGSTARATCEGVGGGGGAARAREAAPPVGGPSCLGAGRPEAAAGSSDAPPHVARSQTAGMSNTVCVSDAVGEWAVVGAKLVQDLSKFGEVARLDAIGGTLGTVLATYFDVRCAQSALLHMASRAEPFQSAPQDCRIVLVDLLGFFAKTGYAARLQDFGEVAHVDMYGALAAVEFYDLRSARALWVAAGDCATPVSNHHDLAAERGPPGPACSPQWARRRGEPSVRGPTGPRRLTDIDGHVGCGGGEGRSARA</sequence>
<reference evidence="2" key="1">
    <citation type="submission" date="2023-10" db="EMBL/GenBank/DDBJ databases">
        <authorList>
            <person name="Chen Y."/>
            <person name="Shah S."/>
            <person name="Dougan E. K."/>
            <person name="Thang M."/>
            <person name="Chan C."/>
        </authorList>
    </citation>
    <scope>NUCLEOTIDE SEQUENCE [LARGE SCALE GENOMIC DNA]</scope>
</reference>
<feature type="region of interest" description="Disordered" evidence="1">
    <location>
        <begin position="210"/>
        <end position="263"/>
    </location>
</feature>
<name>A0ABN9QE56_9DINO</name>
<evidence type="ECO:0000256" key="1">
    <source>
        <dbReference type="SAM" id="MobiDB-lite"/>
    </source>
</evidence>
<gene>
    <name evidence="2" type="ORF">PCOR1329_LOCUS10317</name>
</gene>
<evidence type="ECO:0000313" key="2">
    <source>
        <dbReference type="EMBL" id="CAK0802990.1"/>
    </source>
</evidence>
<comment type="caution">
    <text evidence="2">The sequence shown here is derived from an EMBL/GenBank/DDBJ whole genome shotgun (WGS) entry which is preliminary data.</text>
</comment>
<keyword evidence="3" id="KW-1185">Reference proteome</keyword>
<dbReference type="EMBL" id="CAUYUJ010002917">
    <property type="protein sequence ID" value="CAK0802990.1"/>
    <property type="molecule type" value="Genomic_DNA"/>
</dbReference>
<organism evidence="2 3">
    <name type="scientific">Prorocentrum cordatum</name>
    <dbReference type="NCBI Taxonomy" id="2364126"/>
    <lineage>
        <taxon>Eukaryota</taxon>
        <taxon>Sar</taxon>
        <taxon>Alveolata</taxon>
        <taxon>Dinophyceae</taxon>
        <taxon>Prorocentrales</taxon>
        <taxon>Prorocentraceae</taxon>
        <taxon>Prorocentrum</taxon>
    </lineage>
</organism>
<dbReference type="Proteomes" id="UP001189429">
    <property type="component" value="Unassembled WGS sequence"/>
</dbReference>